<reference evidence="1 2" key="1">
    <citation type="submission" date="2023-09" db="EMBL/GenBank/DDBJ databases">
        <title>Thalassobella suaedae gen. nov., sp. nov., a marine bacterium of the family Flavobacteriaceae isolated from a halophyte Suaeda japonica.</title>
        <authorList>
            <person name="Lee S.Y."/>
            <person name="Hwang C.Y."/>
        </authorList>
    </citation>
    <scope>NUCLEOTIDE SEQUENCE [LARGE SCALE GENOMIC DNA]</scope>
    <source>
        <strain evidence="1 2">HL-DH14</strain>
    </source>
</reference>
<evidence type="ECO:0000313" key="2">
    <source>
        <dbReference type="Proteomes" id="UP001302806"/>
    </source>
</evidence>
<organism evidence="1 2">
    <name type="scientific">Thalassobellus suaedae</name>
    <dbReference type="NCBI Taxonomy" id="3074124"/>
    <lineage>
        <taxon>Bacteria</taxon>
        <taxon>Pseudomonadati</taxon>
        <taxon>Bacteroidota</taxon>
        <taxon>Flavobacteriia</taxon>
        <taxon>Flavobacteriales</taxon>
        <taxon>Flavobacteriaceae</taxon>
        <taxon>Thalassobellus</taxon>
    </lineage>
</organism>
<sequence length="96" mass="11161">MDILENVNRLEDYLINESEMSLIDIQKISAYLTNIREEAISYSQCCKQLTDEDKEQLIHDGYWLNLQNLSGREDFEQAFMLGIKTGVDEVIEKLQG</sequence>
<proteinExistence type="predicted"/>
<name>A0ABY9XVP2_9FLAO</name>
<accession>A0ABY9XVP2</accession>
<evidence type="ECO:0000313" key="1">
    <source>
        <dbReference type="EMBL" id="WNH10026.1"/>
    </source>
</evidence>
<dbReference type="Proteomes" id="UP001302806">
    <property type="component" value="Chromosome"/>
</dbReference>
<protein>
    <submittedName>
        <fullName evidence="1">Uncharacterized protein</fullName>
    </submittedName>
</protein>
<dbReference type="RefSeq" id="WP_415866375.1">
    <property type="nucleotide sequence ID" value="NZ_CP134537.1"/>
</dbReference>
<dbReference type="EMBL" id="CP134537">
    <property type="protein sequence ID" value="WNH10026.1"/>
    <property type="molecule type" value="Genomic_DNA"/>
</dbReference>
<gene>
    <name evidence="1" type="ORF">RHP51_04835</name>
</gene>